<evidence type="ECO:0000313" key="2">
    <source>
        <dbReference type="Proteomes" id="UP001150581"/>
    </source>
</evidence>
<dbReference type="Proteomes" id="UP001150581">
    <property type="component" value="Unassembled WGS sequence"/>
</dbReference>
<protein>
    <submittedName>
        <fullName evidence="1">Uncharacterized protein</fullName>
    </submittedName>
</protein>
<sequence>MFSTAAAVTRNTSSLLLNDSNGTPVAEHSVSLGEQPVLTTLVGIRNRLAALKKDRGNYFRPNEIVGLYNELLEQVKFLLAVRCSEHHDNDNFKNRVDSVLDECFQLFSLFYLALGKNKEVPAVYVQLVTIKQNFELFNETGIYTDADLEPFQKRLKEIRQLVDDAAEKYDEDSDVSKPEVLLVLRRLRQCESELAALEETTRVIDDSLMPIYEELVFIRRRMTTLSIMLHELAIDEAKDLQKRLIEIDDRRVDDRFVNPDDGTVAPGQTQVVGLLEECFDRIHDLMVEGSTVPQDMMPIYDRLMDIRMQLEKLLLTSRWTLRETDLWSYQVQLQEIDAMRRNGQFKDSTGDPAPQQAQAALNFLLHKCYNLVYRLLSSSEPVAESLMAVHNQLRTLRRCLFEVKKYGGPLSARDLYPYQMKLSSIDNLRTDGKFLDEEGHIPEGQGVVMSLLNECYDLMYELMATEVDE</sequence>
<comment type="caution">
    <text evidence="1">The sequence shown here is derived from an EMBL/GenBank/DDBJ whole genome shotgun (WGS) entry which is preliminary data.</text>
</comment>
<proteinExistence type="predicted"/>
<accession>A0ACC1INN5</accession>
<keyword evidence="2" id="KW-1185">Reference proteome</keyword>
<evidence type="ECO:0000313" key="1">
    <source>
        <dbReference type="EMBL" id="KAJ1898121.1"/>
    </source>
</evidence>
<organism evidence="1 2">
    <name type="scientific">Kickxella alabastrina</name>
    <dbReference type="NCBI Taxonomy" id="61397"/>
    <lineage>
        <taxon>Eukaryota</taxon>
        <taxon>Fungi</taxon>
        <taxon>Fungi incertae sedis</taxon>
        <taxon>Zoopagomycota</taxon>
        <taxon>Kickxellomycotina</taxon>
        <taxon>Kickxellomycetes</taxon>
        <taxon>Kickxellales</taxon>
        <taxon>Kickxellaceae</taxon>
        <taxon>Kickxella</taxon>
    </lineage>
</organism>
<name>A0ACC1INN5_9FUNG</name>
<gene>
    <name evidence="1" type="ORF">LPJ66_002948</name>
</gene>
<reference evidence="1" key="1">
    <citation type="submission" date="2022-07" db="EMBL/GenBank/DDBJ databases">
        <title>Phylogenomic reconstructions and comparative analyses of Kickxellomycotina fungi.</title>
        <authorList>
            <person name="Reynolds N.K."/>
            <person name="Stajich J.E."/>
            <person name="Barry K."/>
            <person name="Grigoriev I.V."/>
            <person name="Crous P."/>
            <person name="Smith M.E."/>
        </authorList>
    </citation>
    <scope>NUCLEOTIDE SEQUENCE</scope>
    <source>
        <strain evidence="1">Benny 63K</strain>
    </source>
</reference>
<dbReference type="EMBL" id="JANBPG010000267">
    <property type="protein sequence ID" value="KAJ1898121.1"/>
    <property type="molecule type" value="Genomic_DNA"/>
</dbReference>